<gene>
    <name evidence="1" type="ORF">SAMN05216236_13321</name>
</gene>
<name>A0A1I7DS24_9RHOB</name>
<dbReference type="Proteomes" id="UP000182466">
    <property type="component" value="Unassembled WGS sequence"/>
</dbReference>
<dbReference type="SMART" id="SM00935">
    <property type="entry name" value="OmpH"/>
    <property type="match status" value="1"/>
</dbReference>
<accession>A0A1I7DS24</accession>
<reference evidence="1 2" key="1">
    <citation type="submission" date="2016-10" db="EMBL/GenBank/DDBJ databases">
        <authorList>
            <person name="de Groot N.N."/>
        </authorList>
    </citation>
    <scope>NUCLEOTIDE SEQUENCE [LARGE SCALE GENOMIC DNA]</scope>
    <source>
        <strain evidence="1 2">CGMCC 1.10959</strain>
    </source>
</reference>
<dbReference type="InterPro" id="IPR024930">
    <property type="entry name" value="Skp_dom_sf"/>
</dbReference>
<dbReference type="Gene3D" id="3.30.910.20">
    <property type="entry name" value="Skp domain"/>
    <property type="match status" value="1"/>
</dbReference>
<dbReference type="STRING" id="999627.SAMN05216236_13321"/>
<dbReference type="Pfam" id="PF03938">
    <property type="entry name" value="OmpH"/>
    <property type="match status" value="1"/>
</dbReference>
<evidence type="ECO:0000313" key="2">
    <source>
        <dbReference type="Proteomes" id="UP000182466"/>
    </source>
</evidence>
<dbReference type="GO" id="GO:0051082">
    <property type="term" value="F:unfolded protein binding"/>
    <property type="evidence" value="ECO:0007669"/>
    <property type="project" value="InterPro"/>
</dbReference>
<dbReference type="SUPFAM" id="SSF111384">
    <property type="entry name" value="OmpH-like"/>
    <property type="match status" value="1"/>
</dbReference>
<evidence type="ECO:0000313" key="1">
    <source>
        <dbReference type="EMBL" id="SFU14455.1"/>
    </source>
</evidence>
<keyword evidence="2" id="KW-1185">Reference proteome</keyword>
<sequence length="191" mass="20916">MVFRVAGLSPVVAALCWAAMVCMMPVVGAAQELGIPSSAILTISSERMYADSAFGKRVAREIEAQSDVLASENRRIEERLTVEEQDLTRRRPAMEPEAFRTLADAFDTKVQDIRRTQDAKARALVQRSEEERVRFLQAARPILTELMRESGAGVVLERSSVFLSASAIDMTDIAISRLDATLGDGTVPSAD</sequence>
<dbReference type="InterPro" id="IPR005632">
    <property type="entry name" value="Chaperone_Skp"/>
</dbReference>
<dbReference type="AlphaFoldDB" id="A0A1I7DS24"/>
<dbReference type="eggNOG" id="COG2825">
    <property type="taxonomic scope" value="Bacteria"/>
</dbReference>
<dbReference type="EMBL" id="FPAW01000033">
    <property type="protein sequence ID" value="SFU14455.1"/>
    <property type="molecule type" value="Genomic_DNA"/>
</dbReference>
<organism evidence="1 2">
    <name type="scientific">Sedimentitalea nanhaiensis</name>
    <dbReference type="NCBI Taxonomy" id="999627"/>
    <lineage>
        <taxon>Bacteria</taxon>
        <taxon>Pseudomonadati</taxon>
        <taxon>Pseudomonadota</taxon>
        <taxon>Alphaproteobacteria</taxon>
        <taxon>Rhodobacterales</taxon>
        <taxon>Paracoccaceae</taxon>
        <taxon>Sedimentitalea</taxon>
    </lineage>
</organism>
<proteinExistence type="predicted"/>
<protein>
    <submittedName>
        <fullName evidence="1">Periplasmic chaperone for outer membrane proteins Skp</fullName>
    </submittedName>
</protein>